<gene>
    <name evidence="1" type="ORF">ACOLOM_LOCUS8355</name>
</gene>
<proteinExistence type="predicted"/>
<reference evidence="1" key="1">
    <citation type="submission" date="2021-06" db="EMBL/GenBank/DDBJ databases">
        <authorList>
            <person name="Kallberg Y."/>
            <person name="Tangrot J."/>
            <person name="Rosling A."/>
        </authorList>
    </citation>
    <scope>NUCLEOTIDE SEQUENCE</scope>
    <source>
        <strain evidence="1">CL356</strain>
    </source>
</reference>
<evidence type="ECO:0000313" key="2">
    <source>
        <dbReference type="Proteomes" id="UP000789525"/>
    </source>
</evidence>
<dbReference type="Proteomes" id="UP000789525">
    <property type="component" value="Unassembled WGS sequence"/>
</dbReference>
<organism evidence="1 2">
    <name type="scientific">Acaulospora colombiana</name>
    <dbReference type="NCBI Taxonomy" id="27376"/>
    <lineage>
        <taxon>Eukaryota</taxon>
        <taxon>Fungi</taxon>
        <taxon>Fungi incertae sedis</taxon>
        <taxon>Mucoromycota</taxon>
        <taxon>Glomeromycotina</taxon>
        <taxon>Glomeromycetes</taxon>
        <taxon>Diversisporales</taxon>
        <taxon>Acaulosporaceae</taxon>
        <taxon>Acaulospora</taxon>
    </lineage>
</organism>
<comment type="caution">
    <text evidence="1">The sequence shown here is derived from an EMBL/GenBank/DDBJ whole genome shotgun (WGS) entry which is preliminary data.</text>
</comment>
<name>A0ACA9NGN4_9GLOM</name>
<feature type="non-terminal residue" evidence="1">
    <location>
        <position position="1"/>
    </location>
</feature>
<keyword evidence="2" id="KW-1185">Reference proteome</keyword>
<protein>
    <submittedName>
        <fullName evidence="1">9269_t:CDS:1</fullName>
    </submittedName>
</protein>
<evidence type="ECO:0000313" key="1">
    <source>
        <dbReference type="EMBL" id="CAG8654476.1"/>
    </source>
</evidence>
<sequence>PTPSPTLRRQRSLPPSLPSFASSSSFVHRTLHPRISNKHHDITRTKIKTALELKMKEERLREACGRGDHETVINLLFTSPHLDINNSDEKGRTPLHFACAGGHYKCVQILIERGANVNAEADVAGNRPLHLECVVALLEAGAKIYTEDEFHRAPLSVARSRLNILIKNSSKLSVDSESVDFEKMVEDNEHTPENREIVGQVLQIIKILRHYLTLEDRGHNDIQDSASIRDFSISNADSSISNVETLDDLTSQLSQLAISPLSGENDGTQYSLPESAVLSKVQNVLENLIKHKA</sequence>
<dbReference type="EMBL" id="CAJVPT010021310">
    <property type="protein sequence ID" value="CAG8654476.1"/>
    <property type="molecule type" value="Genomic_DNA"/>
</dbReference>
<accession>A0ACA9NGN4</accession>